<keyword evidence="1" id="KW-0489">Methyltransferase</keyword>
<dbReference type="PANTHER" id="PTHR36112:SF1">
    <property type="entry name" value="RIBOSOMAL RNA SMALL SUBUNIT METHYLTRANSFERASE J"/>
    <property type="match status" value="1"/>
</dbReference>
<organism evidence="1 2">
    <name type="scientific">Desulforamulus aquiferis</name>
    <dbReference type="NCBI Taxonomy" id="1397668"/>
    <lineage>
        <taxon>Bacteria</taxon>
        <taxon>Bacillati</taxon>
        <taxon>Bacillota</taxon>
        <taxon>Clostridia</taxon>
        <taxon>Eubacteriales</taxon>
        <taxon>Peptococcaceae</taxon>
        <taxon>Desulforamulus</taxon>
    </lineage>
</organism>
<dbReference type="SUPFAM" id="SSF53335">
    <property type="entry name" value="S-adenosyl-L-methionine-dependent methyltransferases"/>
    <property type="match status" value="1"/>
</dbReference>
<dbReference type="InterPro" id="IPR029063">
    <property type="entry name" value="SAM-dependent_MTases_sf"/>
</dbReference>
<keyword evidence="1" id="KW-0808">Transferase</keyword>
<accession>A0AAW7ZD43</accession>
<reference evidence="1" key="1">
    <citation type="journal article" date="2023" name="J. Hazard. Mater.">
        <title>Anaerobic biodegradation of pyrene and benzo[a]pyrene by a new sulfate-reducing Desulforamulus aquiferis strain DSA.</title>
        <authorList>
            <person name="Zhang Z."/>
            <person name="Sun J."/>
            <person name="Gong X."/>
            <person name="Wang C."/>
            <person name="Wang H."/>
        </authorList>
    </citation>
    <scope>NUCLEOTIDE SEQUENCE</scope>
    <source>
        <strain evidence="1">DSA</strain>
    </source>
</reference>
<proteinExistence type="predicted"/>
<dbReference type="InterPro" id="IPR007536">
    <property type="entry name" value="16SrRNA_methylTrfase_J"/>
</dbReference>
<reference evidence="1" key="2">
    <citation type="submission" date="2023-03" db="EMBL/GenBank/DDBJ databases">
        <authorList>
            <person name="Zhang Z."/>
        </authorList>
    </citation>
    <scope>NUCLEOTIDE SEQUENCE</scope>
    <source>
        <strain evidence="1">DSA</strain>
    </source>
</reference>
<gene>
    <name evidence="1" type="ORF">P6N53_09305</name>
</gene>
<evidence type="ECO:0000313" key="2">
    <source>
        <dbReference type="Proteomes" id="UP001172911"/>
    </source>
</evidence>
<name>A0AAW7ZD43_9FIRM</name>
<dbReference type="PANTHER" id="PTHR36112">
    <property type="entry name" value="RIBOSOMAL RNA SMALL SUBUNIT METHYLTRANSFERASE J"/>
    <property type="match status" value="1"/>
</dbReference>
<dbReference type="Pfam" id="PF04445">
    <property type="entry name" value="SAM_MT"/>
    <property type="match status" value="1"/>
</dbReference>
<evidence type="ECO:0000313" key="1">
    <source>
        <dbReference type="EMBL" id="MDO7787415.1"/>
    </source>
</evidence>
<comment type="caution">
    <text evidence="1">The sequence shown here is derived from an EMBL/GenBank/DDBJ whole genome shotgun (WGS) entry which is preliminary data.</text>
</comment>
<sequence>MNNLVITTGLRNSEKVEDLALELSNKLKLPYLPREKQSLESIRQRASAESIILVNNNRLSLVTNGMELFFHPGLAKLRIKELQAGKTDQMISAMALSEGKTVLDCTLGIASDAIVASYIAGSLGTVVGIEASIAVAEIVSRGLKNYHGERPELLDAMRRINVVQGDHLEYLRQLPDNCFDIVYFDPMFRKPREQSSSMAPLRPFANSNPLSPDAVNEARRVAKHRVVMKENRFSQEFKRLNFHTIQGGRYSPVAYGIIHKVVADNEIP</sequence>
<dbReference type="Proteomes" id="UP001172911">
    <property type="component" value="Unassembled WGS sequence"/>
</dbReference>
<dbReference type="EC" id="2.1.1.-" evidence="1"/>
<dbReference type="Gene3D" id="3.40.50.150">
    <property type="entry name" value="Vaccinia Virus protein VP39"/>
    <property type="match status" value="1"/>
</dbReference>
<dbReference type="AlphaFoldDB" id="A0AAW7ZD43"/>
<protein>
    <submittedName>
        <fullName evidence="1">Class I SAM-dependent methyltransferase</fullName>
        <ecNumber evidence="1">2.1.1.-</ecNumber>
    </submittedName>
</protein>
<dbReference type="GO" id="GO:0008990">
    <property type="term" value="F:rRNA (guanine-N2-)-methyltransferase activity"/>
    <property type="evidence" value="ECO:0007669"/>
    <property type="project" value="InterPro"/>
</dbReference>
<dbReference type="EMBL" id="JARPTC010000013">
    <property type="protein sequence ID" value="MDO7787415.1"/>
    <property type="molecule type" value="Genomic_DNA"/>
</dbReference>
<keyword evidence="2" id="KW-1185">Reference proteome</keyword>